<dbReference type="STRING" id="294747.C5M747"/>
<dbReference type="AlphaFoldDB" id="C5M747"/>
<dbReference type="Gene3D" id="2.60.120.200">
    <property type="match status" value="1"/>
</dbReference>
<dbReference type="GO" id="GO:0006888">
    <property type="term" value="P:endoplasmic reticulum to Golgi vesicle-mediated transport"/>
    <property type="evidence" value="ECO:0007669"/>
    <property type="project" value="TreeGrafter"/>
</dbReference>
<dbReference type="HOGENOM" id="CLU_041093_2_0_1"/>
<feature type="compositionally biased region" description="Basic residues" evidence="6">
    <location>
        <begin position="383"/>
        <end position="400"/>
    </location>
</feature>
<name>C5M747_CANTT</name>
<dbReference type="EMBL" id="GG692396">
    <property type="protein sequence ID" value="EER34817.1"/>
    <property type="molecule type" value="Genomic_DNA"/>
</dbReference>
<dbReference type="InterPro" id="IPR013320">
    <property type="entry name" value="ConA-like_dom_sf"/>
</dbReference>
<evidence type="ECO:0000259" key="8">
    <source>
        <dbReference type="PROSITE" id="PS51328"/>
    </source>
</evidence>
<keyword evidence="4 7" id="KW-1133">Transmembrane helix</keyword>
<dbReference type="GO" id="GO:0030134">
    <property type="term" value="C:COPII-coated ER to Golgi transport vesicle"/>
    <property type="evidence" value="ECO:0007669"/>
    <property type="project" value="TreeGrafter"/>
</dbReference>
<dbReference type="GO" id="GO:0005793">
    <property type="term" value="C:endoplasmic reticulum-Golgi intermediate compartment"/>
    <property type="evidence" value="ECO:0007669"/>
    <property type="project" value="TreeGrafter"/>
</dbReference>
<accession>C5M747</accession>
<evidence type="ECO:0000256" key="4">
    <source>
        <dbReference type="ARBA" id="ARBA00022989"/>
    </source>
</evidence>
<feature type="transmembrane region" description="Helical" evidence="7">
    <location>
        <begin position="444"/>
        <end position="462"/>
    </location>
</feature>
<evidence type="ECO:0000256" key="3">
    <source>
        <dbReference type="ARBA" id="ARBA00022729"/>
    </source>
</evidence>
<dbReference type="RefSeq" id="XP_002547372.1">
    <property type="nucleotide sequence ID" value="XM_002547326.1"/>
</dbReference>
<keyword evidence="10" id="KW-1185">Reference proteome</keyword>
<dbReference type="GO" id="GO:0000139">
    <property type="term" value="C:Golgi membrane"/>
    <property type="evidence" value="ECO:0007669"/>
    <property type="project" value="TreeGrafter"/>
</dbReference>
<feature type="transmembrane region" description="Helical" evidence="7">
    <location>
        <begin position="61"/>
        <end position="81"/>
    </location>
</feature>
<dbReference type="CDD" id="cd07308">
    <property type="entry name" value="lectin_leg-like"/>
    <property type="match status" value="1"/>
</dbReference>
<evidence type="ECO:0000256" key="1">
    <source>
        <dbReference type="ARBA" id="ARBA00004479"/>
    </source>
</evidence>
<dbReference type="Proteomes" id="UP000002037">
    <property type="component" value="Unassembled WGS sequence"/>
</dbReference>
<keyword evidence="3" id="KW-0732">Signal</keyword>
<sequence length="478" mass="55469">MHINFLYEFFFSSISPSFSFLRSLNRYTIRPKKKPCSFLIQSNVQMSFTVHSIKRSRPLQLLIGIVVLILGYGVFFTEWFFSSSATYTPEEINSLLQNKESHIVALKKKELIEQSIIKPYLDESKFHVKNWDLNGNTLVRNNEFIRLTSNSPHQASNMFSKWPLHAESFEMELTFHIHNEQVKHGLVGDGLAIWILDKPSDIGDVFGVQNKFKGLGIMLDTFKNGKRGQFPYVNLMMGDGNTAYNKATDGFETRLAGCIAKQLLNPESKETKMRLVYIKNGYLSIDFNYYGRHEEWQNCVSLTDVQLPAVKYLGLSAETGQLVENVDIIENRIYALYKPDGTFVESISELQELIQEQNEYESEVSSVAEAIKEEEEAKTQRGGGRHRRFKKKLSGKRRKSLKRLEKAEKRIKEREKQMRLEKYGSEDVGFFGYWFGKFLTVLKYIIYLLISVVLIWFALIIFRIQKQKRKQKTTGLLD</sequence>
<evidence type="ECO:0000256" key="6">
    <source>
        <dbReference type="SAM" id="MobiDB-lite"/>
    </source>
</evidence>
<dbReference type="PANTHER" id="PTHR12223:SF45">
    <property type="entry name" value="RE50040P"/>
    <property type="match status" value="1"/>
</dbReference>
<dbReference type="InterPro" id="IPR051136">
    <property type="entry name" value="Intracellular_Lectin-GPT"/>
</dbReference>
<gene>
    <name evidence="9" type="ORF">CTRG_01679</name>
</gene>
<keyword evidence="5 7" id="KW-0472">Membrane</keyword>
<feature type="region of interest" description="Disordered" evidence="6">
    <location>
        <begin position="375"/>
        <end position="400"/>
    </location>
</feature>
<dbReference type="GO" id="GO:0005789">
    <property type="term" value="C:endoplasmic reticulum membrane"/>
    <property type="evidence" value="ECO:0007669"/>
    <property type="project" value="TreeGrafter"/>
</dbReference>
<dbReference type="PANTHER" id="PTHR12223">
    <property type="entry name" value="VESICULAR MANNOSE-BINDING LECTIN"/>
    <property type="match status" value="1"/>
</dbReference>
<keyword evidence="2 7" id="KW-0812">Transmembrane</keyword>
<organism evidence="9 10">
    <name type="scientific">Candida tropicalis (strain ATCC MYA-3404 / T1)</name>
    <name type="common">Yeast</name>
    <dbReference type="NCBI Taxonomy" id="294747"/>
    <lineage>
        <taxon>Eukaryota</taxon>
        <taxon>Fungi</taxon>
        <taxon>Dikarya</taxon>
        <taxon>Ascomycota</taxon>
        <taxon>Saccharomycotina</taxon>
        <taxon>Pichiomycetes</taxon>
        <taxon>Debaryomycetaceae</taxon>
        <taxon>Candida/Lodderomyces clade</taxon>
        <taxon>Candida</taxon>
    </lineage>
</organism>
<dbReference type="GO" id="GO:0005537">
    <property type="term" value="F:D-mannose binding"/>
    <property type="evidence" value="ECO:0007669"/>
    <property type="project" value="TreeGrafter"/>
</dbReference>
<reference evidence="9 10" key="1">
    <citation type="journal article" date="2009" name="Nature">
        <title>Evolution of pathogenicity and sexual reproduction in eight Candida genomes.</title>
        <authorList>
            <person name="Butler G."/>
            <person name="Rasmussen M.D."/>
            <person name="Lin M.F."/>
            <person name="Santos M.A."/>
            <person name="Sakthikumar S."/>
            <person name="Munro C.A."/>
            <person name="Rheinbay E."/>
            <person name="Grabherr M."/>
            <person name="Forche A."/>
            <person name="Reedy J.L."/>
            <person name="Agrafioti I."/>
            <person name="Arnaud M.B."/>
            <person name="Bates S."/>
            <person name="Brown A.J."/>
            <person name="Brunke S."/>
            <person name="Costanzo M.C."/>
            <person name="Fitzpatrick D.A."/>
            <person name="de Groot P.W."/>
            <person name="Harris D."/>
            <person name="Hoyer L.L."/>
            <person name="Hube B."/>
            <person name="Klis F.M."/>
            <person name="Kodira C."/>
            <person name="Lennard N."/>
            <person name="Logue M.E."/>
            <person name="Martin R."/>
            <person name="Neiman A.M."/>
            <person name="Nikolaou E."/>
            <person name="Quail M.A."/>
            <person name="Quinn J."/>
            <person name="Santos M.C."/>
            <person name="Schmitzberger F.F."/>
            <person name="Sherlock G."/>
            <person name="Shah P."/>
            <person name="Silverstein K.A."/>
            <person name="Skrzypek M.S."/>
            <person name="Soll D."/>
            <person name="Staggs R."/>
            <person name="Stansfield I."/>
            <person name="Stumpf M.P."/>
            <person name="Sudbery P.E."/>
            <person name="Srikantha T."/>
            <person name="Zeng Q."/>
            <person name="Berman J."/>
            <person name="Berriman M."/>
            <person name="Heitman J."/>
            <person name="Gow N.A."/>
            <person name="Lorenz M.C."/>
            <person name="Birren B.W."/>
            <person name="Kellis M."/>
            <person name="Cuomo C.A."/>
        </authorList>
    </citation>
    <scope>NUCLEOTIDE SEQUENCE [LARGE SCALE GENOMIC DNA]</scope>
    <source>
        <strain evidence="10">ATCC MYA-3404 / T1</strain>
    </source>
</reference>
<feature type="transmembrane region" description="Helical" evidence="7">
    <location>
        <begin position="6"/>
        <end position="24"/>
    </location>
</feature>
<dbReference type="Pfam" id="PF03388">
    <property type="entry name" value="Lectin_leg-like"/>
    <property type="match status" value="1"/>
</dbReference>
<proteinExistence type="predicted"/>
<dbReference type="eggNOG" id="KOG3839">
    <property type="taxonomic scope" value="Eukaryota"/>
</dbReference>
<evidence type="ECO:0000313" key="10">
    <source>
        <dbReference type="Proteomes" id="UP000002037"/>
    </source>
</evidence>
<protein>
    <recommendedName>
        <fullName evidence="8">L-type lectin-like domain-containing protein</fullName>
    </recommendedName>
</protein>
<evidence type="ECO:0000256" key="5">
    <source>
        <dbReference type="ARBA" id="ARBA00023136"/>
    </source>
</evidence>
<evidence type="ECO:0000313" key="9">
    <source>
        <dbReference type="EMBL" id="EER34817.1"/>
    </source>
</evidence>
<dbReference type="VEuPathDB" id="FungiDB:CTRG_01679"/>
<dbReference type="InterPro" id="IPR005052">
    <property type="entry name" value="Lectin_leg"/>
</dbReference>
<dbReference type="KEGG" id="ctp:CTRG_01679"/>
<evidence type="ECO:0000256" key="7">
    <source>
        <dbReference type="SAM" id="Phobius"/>
    </source>
</evidence>
<dbReference type="OrthoDB" id="270293at2759"/>
<evidence type="ECO:0000256" key="2">
    <source>
        <dbReference type="ARBA" id="ARBA00022692"/>
    </source>
</evidence>
<dbReference type="PROSITE" id="PS51328">
    <property type="entry name" value="L_LECTIN_LIKE"/>
    <property type="match status" value="1"/>
</dbReference>
<dbReference type="GeneID" id="8301498"/>
<dbReference type="SUPFAM" id="SSF49899">
    <property type="entry name" value="Concanavalin A-like lectins/glucanases"/>
    <property type="match status" value="1"/>
</dbReference>
<comment type="subcellular location">
    <subcellularLocation>
        <location evidence="1">Membrane</location>
        <topology evidence="1">Single-pass type I membrane protein</topology>
    </subcellularLocation>
</comment>
<feature type="domain" description="L-type lectin-like" evidence="8">
    <location>
        <begin position="108"/>
        <end position="336"/>
    </location>
</feature>